<comment type="similarity">
    <text evidence="4">Belongs to the DHNA family.</text>
</comment>
<dbReference type="AlphaFoldDB" id="A0A2J7THF2"/>
<evidence type="ECO:0000259" key="13">
    <source>
        <dbReference type="SMART" id="SM00905"/>
    </source>
</evidence>
<comment type="catalytic activity">
    <reaction evidence="12">
        <text>2 D-glyceraldehyde 3-phosphate = 4-(hydroxymethyl)-2-furancarboxaldehyde phosphate + phosphate + 2 H2O</text>
        <dbReference type="Rhea" id="RHEA:43536"/>
        <dbReference type="ChEBI" id="CHEBI:15377"/>
        <dbReference type="ChEBI" id="CHEBI:43474"/>
        <dbReference type="ChEBI" id="CHEBI:59776"/>
        <dbReference type="ChEBI" id="CHEBI:83407"/>
        <dbReference type="EC" id="4.2.3.153"/>
    </reaction>
</comment>
<dbReference type="InterPro" id="IPR043133">
    <property type="entry name" value="GTP-CH-I_C/QueF"/>
</dbReference>
<evidence type="ECO:0000256" key="8">
    <source>
        <dbReference type="ARBA" id="ARBA00023239"/>
    </source>
</evidence>
<evidence type="ECO:0000256" key="6">
    <source>
        <dbReference type="ARBA" id="ARBA00013043"/>
    </source>
</evidence>
<evidence type="ECO:0000256" key="9">
    <source>
        <dbReference type="ARBA" id="ARBA00023270"/>
    </source>
</evidence>
<dbReference type="Pfam" id="PF04476">
    <property type="entry name" value="4HFCP_synth"/>
    <property type="match status" value="1"/>
</dbReference>
<comment type="pathway">
    <text evidence="3">Cofactor biosynthesis; tetrahydrofolate biosynthesis; 2-amino-4-hydroxy-6-hydroxymethyl-7,8-dihydropteridine diphosphate from 7,8-dihydroneopterin triphosphate: step 3/4.</text>
</comment>
<dbReference type="GO" id="GO:0005737">
    <property type="term" value="C:cytoplasm"/>
    <property type="evidence" value="ECO:0007669"/>
    <property type="project" value="TreeGrafter"/>
</dbReference>
<dbReference type="OrthoDB" id="7580479at2"/>
<evidence type="ECO:0000256" key="10">
    <source>
        <dbReference type="ARBA" id="ARBA00032523"/>
    </source>
</evidence>
<dbReference type="GO" id="GO:0004150">
    <property type="term" value="F:dihydroneopterin aldolase activity"/>
    <property type="evidence" value="ECO:0007669"/>
    <property type="project" value="UniProtKB-EC"/>
</dbReference>
<comment type="catalytic activity">
    <reaction evidence="1">
        <text>7,8-dihydroneopterin = 6-hydroxymethyl-7,8-dihydropterin + glycolaldehyde</text>
        <dbReference type="Rhea" id="RHEA:10540"/>
        <dbReference type="ChEBI" id="CHEBI:17001"/>
        <dbReference type="ChEBI" id="CHEBI:17071"/>
        <dbReference type="ChEBI" id="CHEBI:44841"/>
        <dbReference type="EC" id="4.1.2.25"/>
    </reaction>
</comment>
<dbReference type="NCBIfam" id="NF002576">
    <property type="entry name" value="PRK02227.1-5"/>
    <property type="match status" value="1"/>
</dbReference>
<dbReference type="PANTHER" id="PTHR42844">
    <property type="entry name" value="DIHYDRONEOPTERIN ALDOLASE 1-RELATED"/>
    <property type="match status" value="1"/>
</dbReference>
<evidence type="ECO:0000256" key="1">
    <source>
        <dbReference type="ARBA" id="ARBA00001353"/>
    </source>
</evidence>
<evidence type="ECO:0000256" key="2">
    <source>
        <dbReference type="ARBA" id="ARBA00003810"/>
    </source>
</evidence>
<dbReference type="InterPro" id="IPR007565">
    <property type="entry name" value="4HFCP_synth"/>
</dbReference>
<evidence type="ECO:0000313" key="14">
    <source>
        <dbReference type="EMBL" id="PNG26200.1"/>
    </source>
</evidence>
<organism evidence="14 15">
    <name type="scientific">Methylocella silvestris</name>
    <dbReference type="NCBI Taxonomy" id="199596"/>
    <lineage>
        <taxon>Bacteria</taxon>
        <taxon>Pseudomonadati</taxon>
        <taxon>Pseudomonadota</taxon>
        <taxon>Alphaproteobacteria</taxon>
        <taxon>Hyphomicrobiales</taxon>
        <taxon>Beijerinckiaceae</taxon>
        <taxon>Methylocella</taxon>
    </lineage>
</organism>
<evidence type="ECO:0000256" key="3">
    <source>
        <dbReference type="ARBA" id="ARBA00005013"/>
    </source>
</evidence>
<dbReference type="EC" id="4.1.2.25" evidence="6"/>
<comment type="caution">
    <text evidence="14">The sequence shown here is derived from an EMBL/GenBank/DDBJ whole genome shotgun (WGS) entry which is preliminary data.</text>
</comment>
<dbReference type="Proteomes" id="UP000236286">
    <property type="component" value="Unassembled WGS sequence"/>
</dbReference>
<reference evidence="14 15" key="1">
    <citation type="submission" date="2017-10" db="EMBL/GenBank/DDBJ databases">
        <title>Genome announcement of Methylocella silvestris TVC from permafrost.</title>
        <authorList>
            <person name="Wang J."/>
            <person name="Geng K."/>
            <person name="Ul-Haque F."/>
            <person name="Crombie A.T."/>
            <person name="Street L.E."/>
            <person name="Wookey P.A."/>
            <person name="Murrell J.C."/>
            <person name="Pratscher J."/>
        </authorList>
    </citation>
    <scope>NUCLEOTIDE SEQUENCE [LARGE SCALE GENOMIC DNA]</scope>
    <source>
        <strain evidence="14 15">TVC</strain>
    </source>
</reference>
<gene>
    <name evidence="14" type="ORF">CR492_09735</name>
</gene>
<evidence type="ECO:0000256" key="5">
    <source>
        <dbReference type="ARBA" id="ARBA00012553"/>
    </source>
</evidence>
<dbReference type="GO" id="GO:0046656">
    <property type="term" value="P:folic acid biosynthetic process"/>
    <property type="evidence" value="ECO:0007669"/>
    <property type="project" value="UniProtKB-KW"/>
</dbReference>
<keyword evidence="9" id="KW-0704">Schiff base</keyword>
<evidence type="ECO:0000256" key="7">
    <source>
        <dbReference type="ARBA" id="ARBA00022909"/>
    </source>
</evidence>
<feature type="domain" description="Dihydroneopterin aldolase/epimerase" evidence="13">
    <location>
        <begin position="256"/>
        <end position="363"/>
    </location>
</feature>
<dbReference type="PANTHER" id="PTHR42844:SF1">
    <property type="entry name" value="DIHYDRONEOPTERIN ALDOLASE 1-RELATED"/>
    <property type="match status" value="1"/>
</dbReference>
<dbReference type="Gene3D" id="3.30.1130.10">
    <property type="match status" value="1"/>
</dbReference>
<dbReference type="EMBL" id="PDZR01000009">
    <property type="protein sequence ID" value="PNG26200.1"/>
    <property type="molecule type" value="Genomic_DNA"/>
</dbReference>
<dbReference type="InterPro" id="IPR006156">
    <property type="entry name" value="Dihydroneopterin_aldolase"/>
</dbReference>
<evidence type="ECO:0000313" key="15">
    <source>
        <dbReference type="Proteomes" id="UP000236286"/>
    </source>
</evidence>
<dbReference type="SMART" id="SM00905">
    <property type="entry name" value="FolB"/>
    <property type="match status" value="1"/>
</dbReference>
<proteinExistence type="inferred from homology"/>
<dbReference type="Pfam" id="PF02152">
    <property type="entry name" value="FolB"/>
    <property type="match status" value="1"/>
</dbReference>
<dbReference type="EC" id="4.2.3.153" evidence="5"/>
<dbReference type="NCBIfam" id="TIGR00526">
    <property type="entry name" value="folB_dom"/>
    <property type="match status" value="1"/>
</dbReference>
<dbReference type="RefSeq" id="WP_102843626.1">
    <property type="nucleotide sequence ID" value="NZ_PDZR01000009.1"/>
</dbReference>
<evidence type="ECO:0000256" key="12">
    <source>
        <dbReference type="ARBA" id="ARBA00047628"/>
    </source>
</evidence>
<evidence type="ECO:0000256" key="4">
    <source>
        <dbReference type="ARBA" id="ARBA00005708"/>
    </source>
</evidence>
<dbReference type="InterPro" id="IPR006157">
    <property type="entry name" value="FolB_dom"/>
</dbReference>
<dbReference type="SUPFAM" id="SSF55620">
    <property type="entry name" value="Tetrahydrobiopterin biosynthesis enzymes-like"/>
    <property type="match status" value="1"/>
</dbReference>
<sequence length="397" mass="41957">MTAMLASVINEAEAGTALASAVDMIDLKDPARGALGALPARLVAAIVATVAGRKKTSAAAGDRFAAPADALEAACALAATGVDFVKIGLAAGGAAIVDALGAYKENAGLIGVLFADQNPDLDLLNIMAERGFKGAMLDTFEKGAGRLLDHMDVAALAVFVDRCRELGLICGLAGSLEAPDVPRLLPLRPDYLGFRGSLCKGGDRGGALDLAAVAMIRDLIPHVAENGSGAGAADVDWRLLGRGYVPVNEVTETDLIFVHDLIMPCFIGAYEYERARKQDVRFNIDVDVARARLHSDDMRDIFSYDLIVDAIKIITGRGHIELVETLVREIAESVLVHPSVISVRVRAEKLDVIRGSVGVEIKRERAKEAAAFEGLFGTPVVDTAAAKLKKTRSPRSH</sequence>
<keyword evidence="7" id="KW-0289">Folate biosynthesis</keyword>
<comment type="function">
    <text evidence="2">Catalyzes the formation of 4-(hydroxymethyl)-2-furancarboxaldehyde phosphate (4-HFC-P) from two molecules of glyceraldehyde-3-P (GA-3-P).</text>
</comment>
<protein>
    <recommendedName>
        <fullName evidence="10">4-(hydroxymethyl)-2-furancarboxaldehyde-phosphate synthase</fullName>
        <ecNumber evidence="6">4.1.2.25</ecNumber>
        <ecNumber evidence="5">4.2.3.153</ecNumber>
    </recommendedName>
    <alternativeName>
        <fullName evidence="11">7,8-dihydroneopterin aldolase</fullName>
    </alternativeName>
</protein>
<accession>A0A2J7THF2</accession>
<keyword evidence="8" id="KW-0456">Lyase</keyword>
<name>A0A2J7THF2_METSI</name>
<evidence type="ECO:0000256" key="11">
    <source>
        <dbReference type="ARBA" id="ARBA00032903"/>
    </source>
</evidence>